<evidence type="ECO:0000313" key="1">
    <source>
        <dbReference type="Proteomes" id="UP000001554"/>
    </source>
</evidence>
<protein>
    <submittedName>
        <fullName evidence="2">Uncharacterized protein LOC118427997</fullName>
    </submittedName>
</protein>
<gene>
    <name evidence="2" type="primary">LOC118427997</name>
</gene>
<name>A0A9J7M5P8_BRAFL</name>
<dbReference type="GeneID" id="118427997"/>
<sequence length="141" mass="15537">MRKRATSRVKQVHGVSAICAIVNITRRFRQEKWVQRCLKPSEVIVTELFLAKAVVKAKCGQRSCVSVNISGEQPDISRWLGARGPEGSDGSLSVRDGIGVRERRHGPVKFTHVTAVRFKYHQLTSPTSLDLLASVAVMALG</sequence>
<keyword evidence="1" id="KW-1185">Reference proteome</keyword>
<dbReference type="Proteomes" id="UP000001554">
    <property type="component" value="Chromosome 12"/>
</dbReference>
<dbReference type="KEGG" id="bfo:118427997"/>
<dbReference type="RefSeq" id="XP_035693854.1">
    <property type="nucleotide sequence ID" value="XM_035837961.1"/>
</dbReference>
<reference evidence="1" key="1">
    <citation type="journal article" date="2020" name="Nat. Ecol. Evol.">
        <title>Deeply conserved synteny resolves early events in vertebrate evolution.</title>
        <authorList>
            <person name="Simakov O."/>
            <person name="Marletaz F."/>
            <person name="Yue J.X."/>
            <person name="O'Connell B."/>
            <person name="Jenkins J."/>
            <person name="Brandt A."/>
            <person name="Calef R."/>
            <person name="Tung C.H."/>
            <person name="Huang T.K."/>
            <person name="Schmutz J."/>
            <person name="Satoh N."/>
            <person name="Yu J.K."/>
            <person name="Putnam N.H."/>
            <person name="Green R.E."/>
            <person name="Rokhsar D.S."/>
        </authorList>
    </citation>
    <scope>NUCLEOTIDE SEQUENCE [LARGE SCALE GENOMIC DNA]</scope>
    <source>
        <strain evidence="1">S238N-H82</strain>
    </source>
</reference>
<accession>A0A9J7M5P8</accession>
<organism evidence="1 2">
    <name type="scientific">Branchiostoma floridae</name>
    <name type="common">Florida lancelet</name>
    <name type="synonym">Amphioxus</name>
    <dbReference type="NCBI Taxonomy" id="7739"/>
    <lineage>
        <taxon>Eukaryota</taxon>
        <taxon>Metazoa</taxon>
        <taxon>Chordata</taxon>
        <taxon>Cephalochordata</taxon>
        <taxon>Leptocardii</taxon>
        <taxon>Amphioxiformes</taxon>
        <taxon>Branchiostomatidae</taxon>
        <taxon>Branchiostoma</taxon>
    </lineage>
</organism>
<evidence type="ECO:0000313" key="2">
    <source>
        <dbReference type="RefSeq" id="XP_035693854.1"/>
    </source>
</evidence>
<reference evidence="2" key="2">
    <citation type="submission" date="2025-08" db="UniProtKB">
        <authorList>
            <consortium name="RefSeq"/>
        </authorList>
    </citation>
    <scope>IDENTIFICATION</scope>
    <source>
        <strain evidence="2">S238N-H82</strain>
        <tissue evidence="2">Testes</tissue>
    </source>
</reference>
<proteinExistence type="predicted"/>
<dbReference type="AlphaFoldDB" id="A0A9J7M5P8"/>